<sequence length="321" mass="37093">MTLTSMLTNNHLKARRLQFLRGYQEAFDVEPNFMLSLFEEAVLGIEETCGVESKCNVEKDQLFAIDFQVCNDQGRTWPMSLTHAVKFMDKIESTVGVRLNRNLLEQFATLHLDSHKIQDNTVGIDLRPRNEDSCIKVYLHLGSEEEPEELVRTALELDGGSYSPELLQVLLKSTIVIGFNLFLNGYSDLELWATCPGEQYEVPNSDRGKYLKQYVQNNFSQKINDLLRESTFLVVSFSNQKEPALIFHYEDIKEIPKNFLLNSLGDRIYSFCQGQDCMTYAGVAVTERELEKDRLENFSILYNQRDECKPLLHIKKREEFS</sequence>
<dbReference type="Pfam" id="PF19156">
    <property type="entry name" value="DUF5838"/>
    <property type="match status" value="1"/>
</dbReference>
<dbReference type="CDD" id="cd14243">
    <property type="entry name" value="PT-AcyF_like"/>
    <property type="match status" value="1"/>
</dbReference>
<reference evidence="1 2" key="1">
    <citation type="submission" date="2019-01" db="EMBL/GenBank/DDBJ databases">
        <title>Coherence of Microcystis species and biogeography revealed through population genomics.</title>
        <authorList>
            <person name="Perez-Carrascal O.M."/>
            <person name="Terrat Y."/>
            <person name="Giani A."/>
            <person name="Fortin N."/>
            <person name="Tromas N."/>
            <person name="Shapiro B.J."/>
        </authorList>
    </citation>
    <scope>NUCLEOTIDE SEQUENCE [LARGE SCALE GENOMIC DNA]</scope>
    <source>
        <strain evidence="1">Mf_WU_F_19750830_S460</strain>
    </source>
</reference>
<evidence type="ECO:0000313" key="2">
    <source>
        <dbReference type="Proteomes" id="UP000320730"/>
    </source>
</evidence>
<proteinExistence type="predicted"/>
<dbReference type="GO" id="GO:0016740">
    <property type="term" value="F:transferase activity"/>
    <property type="evidence" value="ECO:0007669"/>
    <property type="project" value="UniProtKB-KW"/>
</dbReference>
<protein>
    <submittedName>
        <fullName evidence="1">LynF/TruF/PatF family peptide O-prenyltransferase</fullName>
    </submittedName>
</protein>
<accession>A0A552LCS6</accession>
<dbReference type="Proteomes" id="UP000320730">
    <property type="component" value="Unassembled WGS sequence"/>
</dbReference>
<dbReference type="InterPro" id="IPR031037">
    <property type="entry name" value="Preny_LynF_TruF"/>
</dbReference>
<gene>
    <name evidence="1" type="ORF">EWV40_17975</name>
</gene>
<dbReference type="NCBIfam" id="TIGR04445">
    <property type="entry name" value="preny_LynF_TruF"/>
    <property type="match status" value="1"/>
</dbReference>
<dbReference type="EMBL" id="SFAN01000156">
    <property type="protein sequence ID" value="TRV18015.1"/>
    <property type="molecule type" value="Genomic_DNA"/>
</dbReference>
<name>A0A552LCS6_9CHRO</name>
<organism evidence="1 2">
    <name type="scientific">Microcystis flos-aquae Mf_WU_F_19750830_S460</name>
    <dbReference type="NCBI Taxonomy" id="2486237"/>
    <lineage>
        <taxon>Bacteria</taxon>
        <taxon>Bacillati</taxon>
        <taxon>Cyanobacteriota</taxon>
        <taxon>Cyanophyceae</taxon>
        <taxon>Oscillatoriophycideae</taxon>
        <taxon>Chroococcales</taxon>
        <taxon>Microcystaceae</taxon>
        <taxon>Microcystis</taxon>
    </lineage>
</organism>
<keyword evidence="1" id="KW-0808">Transferase</keyword>
<dbReference type="AlphaFoldDB" id="A0A552LCS6"/>
<comment type="caution">
    <text evidence="1">The sequence shown here is derived from an EMBL/GenBank/DDBJ whole genome shotgun (WGS) entry which is preliminary data.</text>
</comment>
<evidence type="ECO:0000313" key="1">
    <source>
        <dbReference type="EMBL" id="TRV18015.1"/>
    </source>
</evidence>